<feature type="domain" description="Aldehyde oxidase/xanthine dehydrogenase a/b hammerhead" evidence="1">
    <location>
        <begin position="210"/>
        <end position="288"/>
    </location>
</feature>
<dbReference type="PROSITE" id="PS51318">
    <property type="entry name" value="TAT"/>
    <property type="match status" value="1"/>
</dbReference>
<dbReference type="AlphaFoldDB" id="A0A840THM5"/>
<keyword evidence="2" id="KW-0560">Oxidoreductase</keyword>
<sequence length="719" mass="77986">MSLLPNTSRRDFMKLAATAGGGLLLGFHGARAAAAEPMILDANAASAALDFNSFLAIAPNGTITIFSPNPEVGQGIKTAFPLIVAEELNVDWKQVNVVQAPLDTKKYERQVAGGSGSIPHSWKRLREAGATARVMLIGAAAQRWKVPAEACTAQNGMVLHKASGKKLSYGELAQDAAKLPVPQDVKLKEYKDFTLIGKTYKNVDNQAIITGKPLFGLDFYREGMLFAMVQRPKAFGMKVKSVDATQAKAMPGIIDVVTFRNNVAVVGKSTWQVKKAREVLKVEYEAEGALESTADHNRLFDELLNGSEATVRRQDGDVEAAFKSAAKVVKSEYQCPFLPHNPLEPMNFFAHVREDGAELIGPTQTPERARGEAAKYLGLPPEKITVEMTRMGGGFGRRLAADYVMDAVEVSKLAKAPVKVIWTREDDMTAGNYRPAVKYRFEAALDAKGNMIGYKLRGVGINAGNPTREQNFPSGAVPNLLIDSVEHKSPITTGPWRAPITNFLAYAEQSFLDEVAEAAGKDPVQFRQDLLEQAKKTPTGDVKYDLDRMIAVTKLAAEKSGWGKKKGPDGKPLAQGFSLYYSHLSYVAQVGEVVMEKGKPVVKKIHAAVDCGVVINQSGARQQVMGGIVDGMGHAMYGNMTFKDGAPDQSNFNSFRLIRVNEIPEVEVHFVNNGMDPTGLGEPALPPTGAAVSNAIFKATGKRLYKQPFVEEEPFKGIS</sequence>
<name>A0A840THM5_9BACT</name>
<dbReference type="Gene3D" id="3.90.1170.50">
    <property type="entry name" value="Aldehyde oxidase/xanthine dehydrogenase, a/b hammerhead"/>
    <property type="match status" value="1"/>
</dbReference>
<evidence type="ECO:0000313" key="3">
    <source>
        <dbReference type="Proteomes" id="UP000557307"/>
    </source>
</evidence>
<dbReference type="InterPro" id="IPR019546">
    <property type="entry name" value="TAT_signal_bac_arc"/>
</dbReference>
<dbReference type="SMART" id="SM01008">
    <property type="entry name" value="Ald_Xan_dh_C"/>
    <property type="match status" value="1"/>
</dbReference>
<organism evidence="2 3">
    <name type="scientific">Rhabdobacter roseus</name>
    <dbReference type="NCBI Taxonomy" id="1655419"/>
    <lineage>
        <taxon>Bacteria</taxon>
        <taxon>Pseudomonadati</taxon>
        <taxon>Bacteroidota</taxon>
        <taxon>Cytophagia</taxon>
        <taxon>Cytophagales</taxon>
        <taxon>Cytophagaceae</taxon>
        <taxon>Rhabdobacter</taxon>
    </lineage>
</organism>
<proteinExistence type="predicted"/>
<dbReference type="NCBIfam" id="TIGR01409">
    <property type="entry name" value="TAT_signal_seq"/>
    <property type="match status" value="1"/>
</dbReference>
<dbReference type="Gene3D" id="3.30.365.10">
    <property type="entry name" value="Aldehyde oxidase/xanthine dehydrogenase, molybdopterin binding domain"/>
    <property type="match status" value="4"/>
</dbReference>
<dbReference type="SUPFAM" id="SSF56003">
    <property type="entry name" value="Molybdenum cofactor-binding domain"/>
    <property type="match status" value="2"/>
</dbReference>
<dbReference type="GO" id="GO:0047121">
    <property type="term" value="F:isoquinoline 1-oxidoreductase activity"/>
    <property type="evidence" value="ECO:0007669"/>
    <property type="project" value="UniProtKB-EC"/>
</dbReference>
<dbReference type="PANTHER" id="PTHR47495">
    <property type="entry name" value="ALDEHYDE DEHYDROGENASE"/>
    <property type="match status" value="1"/>
</dbReference>
<accession>A0A840THM5</accession>
<dbReference type="Proteomes" id="UP000557307">
    <property type="component" value="Unassembled WGS sequence"/>
</dbReference>
<protein>
    <submittedName>
        <fullName evidence="2">Isoquinoline 1-oxidoreductase beta subunit</fullName>
        <ecNumber evidence="2">1.3.99.16</ecNumber>
    </submittedName>
</protein>
<dbReference type="Pfam" id="PF02738">
    <property type="entry name" value="MoCoBD_1"/>
    <property type="match status" value="1"/>
</dbReference>
<comment type="caution">
    <text evidence="2">The sequence shown here is derived from an EMBL/GenBank/DDBJ whole genome shotgun (WGS) entry which is preliminary data.</text>
</comment>
<dbReference type="PIRSF" id="PIRSF036389">
    <property type="entry name" value="IOR_B"/>
    <property type="match status" value="1"/>
</dbReference>
<evidence type="ECO:0000313" key="2">
    <source>
        <dbReference type="EMBL" id="MBB5282455.1"/>
    </source>
</evidence>
<dbReference type="InterPro" id="IPR052516">
    <property type="entry name" value="N-heterocyclic_Hydroxylase"/>
</dbReference>
<evidence type="ECO:0000259" key="1">
    <source>
        <dbReference type="SMART" id="SM01008"/>
    </source>
</evidence>
<dbReference type="InterPro" id="IPR006311">
    <property type="entry name" value="TAT_signal"/>
</dbReference>
<dbReference type="InterPro" id="IPR037165">
    <property type="entry name" value="AldOxase/xan_DH_Mopterin-bd_sf"/>
</dbReference>
<reference evidence="2 3" key="1">
    <citation type="submission" date="2020-08" db="EMBL/GenBank/DDBJ databases">
        <title>Genomic Encyclopedia of Type Strains, Phase IV (KMG-IV): sequencing the most valuable type-strain genomes for metagenomic binning, comparative biology and taxonomic classification.</title>
        <authorList>
            <person name="Goeker M."/>
        </authorList>
    </citation>
    <scope>NUCLEOTIDE SEQUENCE [LARGE SCALE GENOMIC DNA]</scope>
    <source>
        <strain evidence="2 3">DSM 105074</strain>
    </source>
</reference>
<dbReference type="EMBL" id="JACHGF010000001">
    <property type="protein sequence ID" value="MBB5282455.1"/>
    <property type="molecule type" value="Genomic_DNA"/>
</dbReference>
<gene>
    <name evidence="2" type="ORF">HNQ92_000576</name>
</gene>
<keyword evidence="3" id="KW-1185">Reference proteome</keyword>
<dbReference type="RefSeq" id="WP_184170632.1">
    <property type="nucleotide sequence ID" value="NZ_JACHGF010000001.1"/>
</dbReference>
<dbReference type="EC" id="1.3.99.16" evidence="2"/>
<dbReference type="InterPro" id="IPR000674">
    <property type="entry name" value="Ald_Oxase/Xan_DH_a/b"/>
</dbReference>
<dbReference type="InterPro" id="IPR008274">
    <property type="entry name" value="AldOxase/xan_DH_MoCoBD1"/>
</dbReference>
<dbReference type="Pfam" id="PF20256">
    <property type="entry name" value="MoCoBD_2"/>
    <property type="match status" value="2"/>
</dbReference>
<dbReference type="PANTHER" id="PTHR47495:SF2">
    <property type="entry name" value="ALDEHYDE DEHYDROGENASE"/>
    <property type="match status" value="1"/>
</dbReference>
<dbReference type="InterPro" id="IPR012368">
    <property type="entry name" value="OxRdtase_Mopterin-bd_su_IorB"/>
</dbReference>
<dbReference type="InterPro" id="IPR046867">
    <property type="entry name" value="AldOxase/xan_DH_MoCoBD2"/>
</dbReference>